<name>A0A382EGW4_9ZZZZ</name>
<dbReference type="InterPro" id="IPR049053">
    <property type="entry name" value="AFCA-like_C"/>
</dbReference>
<gene>
    <name evidence="3" type="ORF">METZ01_LOCUS201961</name>
</gene>
<dbReference type="AlphaFoldDB" id="A0A382EGW4"/>
<organism evidence="3">
    <name type="scientific">marine metagenome</name>
    <dbReference type="NCBI Taxonomy" id="408172"/>
    <lineage>
        <taxon>unclassified sequences</taxon>
        <taxon>metagenomes</taxon>
        <taxon>ecological metagenomes</taxon>
    </lineage>
</organism>
<evidence type="ECO:0000259" key="2">
    <source>
        <dbReference type="Pfam" id="PF22124"/>
    </source>
</evidence>
<feature type="domain" description="Glycosyl hydrolase family 95 catalytic" evidence="2">
    <location>
        <begin position="1"/>
        <end position="330"/>
    </location>
</feature>
<dbReference type="EMBL" id="UINC01044111">
    <property type="protein sequence ID" value="SVB49107.1"/>
    <property type="molecule type" value="Genomic_DNA"/>
</dbReference>
<dbReference type="InterPro" id="IPR008928">
    <property type="entry name" value="6-hairpin_glycosidase_sf"/>
</dbReference>
<dbReference type="Pfam" id="PF22124">
    <property type="entry name" value="Glyco_hydro_95_cat"/>
    <property type="match status" value="1"/>
</dbReference>
<dbReference type="GO" id="GO:0004560">
    <property type="term" value="F:alpha-L-fucosidase activity"/>
    <property type="evidence" value="ECO:0007669"/>
    <property type="project" value="TreeGrafter"/>
</dbReference>
<dbReference type="SUPFAM" id="SSF48208">
    <property type="entry name" value="Six-hairpin glycosidases"/>
    <property type="match status" value="1"/>
</dbReference>
<evidence type="ECO:0000259" key="1">
    <source>
        <dbReference type="Pfam" id="PF21307"/>
    </source>
</evidence>
<protein>
    <recommendedName>
        <fullName evidence="4">Glycosyl hydrolase family 95 N-terminal domain-containing protein</fullName>
    </recommendedName>
</protein>
<dbReference type="PANTHER" id="PTHR31084:SF0">
    <property type="entry name" value="ALPHA-L-FUCOSIDASE 2"/>
    <property type="match status" value="1"/>
</dbReference>
<evidence type="ECO:0008006" key="4">
    <source>
        <dbReference type="Google" id="ProtNLM"/>
    </source>
</evidence>
<dbReference type="InterPro" id="IPR054363">
    <property type="entry name" value="GH95_cat"/>
</dbReference>
<sequence length="429" mass="48698">MQGIWCDDFKAPWNSDYHHNINDQMNYWPAEVCNLAECHQPFLKFIDSLREPGRRTAQVHYGASGWVVHTISNIWGFTSPGEHPSWGQFTAAGAWLCQHLWEHYHFNGDHDFLLWAYPIIKESVEFYLDFLVEEPTHKWLVTSPSNSPENSFRTSDGQIANICMGPSMDMQILWDLFSHCIEACHILDIDDEFRLKLEDYRARLAPLQIGKHGQLQEWLEDYDEPEPGHRHMSHLFALHPGKQISLRSTPELARAARTSLERRLADGGGHTGWSRAWIINFWARLEDGNKAHENIQALLANSTLTNLFDDHPPFQIDGNFGGTAGIAEMLLQSHAGEISLLPALPSAWSNGYVKGLKARGGFEVDINWTNGQLSQATIHSYLGNPCIIRTRSPIQQVHVSGNRIETKAIESLLIEFVTTVGETYHLNAD</sequence>
<dbReference type="GO" id="GO:0005975">
    <property type="term" value="P:carbohydrate metabolic process"/>
    <property type="evidence" value="ECO:0007669"/>
    <property type="project" value="InterPro"/>
</dbReference>
<evidence type="ECO:0000313" key="3">
    <source>
        <dbReference type="EMBL" id="SVB49107.1"/>
    </source>
</evidence>
<reference evidence="3" key="1">
    <citation type="submission" date="2018-05" db="EMBL/GenBank/DDBJ databases">
        <authorList>
            <person name="Lanie J.A."/>
            <person name="Ng W.-L."/>
            <person name="Kazmierczak K.M."/>
            <person name="Andrzejewski T.M."/>
            <person name="Davidsen T.M."/>
            <person name="Wayne K.J."/>
            <person name="Tettelin H."/>
            <person name="Glass J.I."/>
            <person name="Rusch D."/>
            <person name="Podicherti R."/>
            <person name="Tsui H.-C.T."/>
            <person name="Winkler M.E."/>
        </authorList>
    </citation>
    <scope>NUCLEOTIDE SEQUENCE</scope>
</reference>
<proteinExistence type="predicted"/>
<dbReference type="PANTHER" id="PTHR31084">
    <property type="entry name" value="ALPHA-L-FUCOSIDASE 2"/>
    <property type="match status" value="1"/>
</dbReference>
<accession>A0A382EGW4</accession>
<dbReference type="Gene3D" id="1.50.10.10">
    <property type="match status" value="1"/>
</dbReference>
<dbReference type="Pfam" id="PF21307">
    <property type="entry name" value="Glyco_hydro_95_C"/>
    <property type="match status" value="1"/>
</dbReference>
<dbReference type="InterPro" id="IPR012341">
    <property type="entry name" value="6hp_glycosidase-like_sf"/>
</dbReference>
<feature type="domain" description="Alpha fucosidase A-like C-terminal" evidence="1">
    <location>
        <begin position="332"/>
        <end position="426"/>
    </location>
</feature>